<keyword evidence="4" id="KW-1134">Transmembrane beta strand</keyword>
<keyword evidence="8 11" id="KW-0472">Membrane</keyword>
<evidence type="ECO:0000256" key="8">
    <source>
        <dbReference type="ARBA" id="ARBA00023136"/>
    </source>
</evidence>
<evidence type="ECO:0000256" key="4">
    <source>
        <dbReference type="ARBA" id="ARBA00022452"/>
    </source>
</evidence>
<keyword evidence="7 11" id="KW-0798">TonB box</keyword>
<dbReference type="InterPro" id="IPR000531">
    <property type="entry name" value="Beta-barrel_TonB"/>
</dbReference>
<evidence type="ECO:0000259" key="14">
    <source>
        <dbReference type="Pfam" id="PF07715"/>
    </source>
</evidence>
<dbReference type="GO" id="GO:0015344">
    <property type="term" value="F:siderophore uptake transmembrane transporter activity"/>
    <property type="evidence" value="ECO:0007669"/>
    <property type="project" value="TreeGrafter"/>
</dbReference>
<feature type="chain" id="PRO_5012357578" evidence="12">
    <location>
        <begin position="23"/>
        <end position="791"/>
    </location>
</feature>
<feature type="signal peptide" evidence="12">
    <location>
        <begin position="1"/>
        <end position="22"/>
    </location>
</feature>
<sequence length="791" mass="89610">MFQHKTTALAVCLAFAAPHVWAEPFTDADHPESHETTAQELAPVFVKGKRIRAEGSLLDSRKSRHVSDKIIDGKTLKQRGANIGDALSHELGIHASQFGGGASAPIIRGQEGKRIKILHNNGETLDMSAMSPDHAVTVDSVLAKQVEVLRGANTLLYSSGNSAGVVNVVDNKIPTQQPENETKREVELGSRFNLADKERLFTGSITQGVGRNFAVHAEGLYRKSDDYRTPSYTLQQKSHRKLDNSFANSHSGSVGASWVGDKGYLGLAYSQRKDRYGLPAHSHLYDNAYIDIIRLSVINFQKPYLRHYPFLHENLDVDYDNPGITFRHNPKGNGHIHTAREEDHRDSDHPMIAMKNHRWDLRGEWRQPVNGIDKIRLHATHVKYRHDEQTGSNVDSEFRNKGHNIRLELTHSPLLNGRLQGAIGFQHLHQDNRASNKHALDFKKQHLLQDNFVTQNSFFAIEQLSGKKWQWQLGTRIEHQKIAMKFNNHIKWKDEDIQPKDAHLKQPHKGTARSYVSAFNYLPHPKHKFSLIVSHQERMPNNQELYAHGKHLATNSFDSGNKTLKKEQANNAELAWAFTGDKWDWKISTYTNHFKNHIYAETLNNGRGPRSLNSKYPLHVNRYNQAKAHFYGAEAELNYQITPDYRVGVFGDMVRGKLKNRPSLPKGFYFWGPQRGQPTGWVEQANIDAPRVPAARLGVRVNADFTANLKGDLTLYRVFKQNHISKLEQATAGHNMLNAGLEYTGKWGDRDYSTFVRASNLLNAKAYNHASHLSYLPQMGRSVSVGANVKF</sequence>
<evidence type="ECO:0000256" key="11">
    <source>
        <dbReference type="RuleBase" id="RU003357"/>
    </source>
</evidence>
<evidence type="ECO:0000256" key="9">
    <source>
        <dbReference type="ARBA" id="ARBA00023170"/>
    </source>
</evidence>
<dbReference type="GO" id="GO:0009279">
    <property type="term" value="C:cell outer membrane"/>
    <property type="evidence" value="ECO:0007669"/>
    <property type="project" value="UniProtKB-SubCell"/>
</dbReference>
<evidence type="ECO:0000256" key="1">
    <source>
        <dbReference type="ARBA" id="ARBA00004571"/>
    </source>
</evidence>
<evidence type="ECO:0000256" key="12">
    <source>
        <dbReference type="SAM" id="SignalP"/>
    </source>
</evidence>
<keyword evidence="5" id="KW-0812">Transmembrane</keyword>
<feature type="domain" description="TonB-dependent receptor-like beta-barrel" evidence="13">
    <location>
        <begin position="334"/>
        <end position="767"/>
    </location>
</feature>
<dbReference type="Pfam" id="PF07715">
    <property type="entry name" value="Plug"/>
    <property type="match status" value="1"/>
</dbReference>
<dbReference type="InterPro" id="IPR012910">
    <property type="entry name" value="Plug_dom"/>
</dbReference>
<proteinExistence type="inferred from homology"/>
<organism evidence="15 16">
    <name type="scientific">Alysiella filiformis DSM 16848</name>
    <dbReference type="NCBI Taxonomy" id="1120981"/>
    <lineage>
        <taxon>Bacteria</taxon>
        <taxon>Pseudomonadati</taxon>
        <taxon>Pseudomonadota</taxon>
        <taxon>Betaproteobacteria</taxon>
        <taxon>Neisseriales</taxon>
        <taxon>Neisseriaceae</taxon>
        <taxon>Alysiella</taxon>
    </lineage>
</organism>
<dbReference type="SUPFAM" id="SSF56935">
    <property type="entry name" value="Porins"/>
    <property type="match status" value="1"/>
</dbReference>
<keyword evidence="10" id="KW-0998">Cell outer membrane</keyword>
<dbReference type="EMBL" id="OCNF01000010">
    <property type="protein sequence ID" value="SOD68744.1"/>
    <property type="molecule type" value="Genomic_DNA"/>
</dbReference>
<evidence type="ECO:0000256" key="6">
    <source>
        <dbReference type="ARBA" id="ARBA00022729"/>
    </source>
</evidence>
<keyword evidence="16" id="KW-1185">Reference proteome</keyword>
<evidence type="ECO:0000256" key="2">
    <source>
        <dbReference type="ARBA" id="ARBA00009810"/>
    </source>
</evidence>
<evidence type="ECO:0000256" key="5">
    <source>
        <dbReference type="ARBA" id="ARBA00022692"/>
    </source>
</evidence>
<keyword evidence="3" id="KW-0813">Transport</keyword>
<evidence type="ECO:0000256" key="10">
    <source>
        <dbReference type="ARBA" id="ARBA00023237"/>
    </source>
</evidence>
<dbReference type="PROSITE" id="PS01156">
    <property type="entry name" value="TONB_DEPENDENT_REC_2"/>
    <property type="match status" value="1"/>
</dbReference>
<dbReference type="PANTHER" id="PTHR30069:SF40">
    <property type="entry name" value="TONB-DEPENDENT RECEPTOR NMB0964-RELATED"/>
    <property type="match status" value="1"/>
</dbReference>
<dbReference type="Proteomes" id="UP000219669">
    <property type="component" value="Unassembled WGS sequence"/>
</dbReference>
<keyword evidence="6 12" id="KW-0732">Signal</keyword>
<evidence type="ECO:0000313" key="16">
    <source>
        <dbReference type="Proteomes" id="UP000219669"/>
    </source>
</evidence>
<evidence type="ECO:0000256" key="7">
    <source>
        <dbReference type="ARBA" id="ARBA00023077"/>
    </source>
</evidence>
<evidence type="ECO:0000259" key="13">
    <source>
        <dbReference type="Pfam" id="PF00593"/>
    </source>
</evidence>
<comment type="similarity">
    <text evidence="2 11">Belongs to the TonB-dependent receptor family.</text>
</comment>
<dbReference type="Pfam" id="PF00593">
    <property type="entry name" value="TonB_dep_Rec_b-barrel"/>
    <property type="match status" value="1"/>
</dbReference>
<dbReference type="Gene3D" id="2.170.130.10">
    <property type="entry name" value="TonB-dependent receptor, plug domain"/>
    <property type="match status" value="1"/>
</dbReference>
<dbReference type="Gene3D" id="2.40.170.20">
    <property type="entry name" value="TonB-dependent receptor, beta-barrel domain"/>
    <property type="match status" value="1"/>
</dbReference>
<feature type="domain" description="TonB-dependent receptor plug" evidence="14">
    <location>
        <begin position="69"/>
        <end position="165"/>
    </location>
</feature>
<dbReference type="GO" id="GO:0044718">
    <property type="term" value="P:siderophore transmembrane transport"/>
    <property type="evidence" value="ECO:0007669"/>
    <property type="project" value="TreeGrafter"/>
</dbReference>
<accession>A0A286ED48</accession>
<name>A0A286ED48_9NEIS</name>
<reference evidence="15 16" key="1">
    <citation type="submission" date="2017-09" db="EMBL/GenBank/DDBJ databases">
        <authorList>
            <person name="Ehlers B."/>
            <person name="Leendertz F.H."/>
        </authorList>
    </citation>
    <scope>NUCLEOTIDE SEQUENCE [LARGE SCALE GENOMIC DNA]</scope>
    <source>
        <strain evidence="15 16">DSM 16848</strain>
    </source>
</reference>
<dbReference type="PANTHER" id="PTHR30069">
    <property type="entry name" value="TONB-DEPENDENT OUTER MEMBRANE RECEPTOR"/>
    <property type="match status" value="1"/>
</dbReference>
<evidence type="ECO:0000256" key="3">
    <source>
        <dbReference type="ARBA" id="ARBA00022448"/>
    </source>
</evidence>
<gene>
    <name evidence="15" type="ORF">SAMN02746062_01383</name>
</gene>
<dbReference type="InterPro" id="IPR037066">
    <property type="entry name" value="Plug_dom_sf"/>
</dbReference>
<dbReference type="InterPro" id="IPR036942">
    <property type="entry name" value="Beta-barrel_TonB_sf"/>
</dbReference>
<dbReference type="InterPro" id="IPR010917">
    <property type="entry name" value="TonB_rcpt_CS"/>
</dbReference>
<comment type="subcellular location">
    <subcellularLocation>
        <location evidence="1">Cell outer membrane</location>
        <topology evidence="1">Multi-pass membrane protein</topology>
    </subcellularLocation>
</comment>
<protein>
    <submittedName>
        <fullName evidence="15">Iron complex outermembrane recepter protein</fullName>
    </submittedName>
</protein>
<dbReference type="InterPro" id="IPR039426">
    <property type="entry name" value="TonB-dep_rcpt-like"/>
</dbReference>
<evidence type="ECO:0000313" key="15">
    <source>
        <dbReference type="EMBL" id="SOD68744.1"/>
    </source>
</evidence>
<keyword evidence="9" id="KW-0675">Receptor</keyword>
<dbReference type="AlphaFoldDB" id="A0A286ED48"/>
<dbReference type="RefSeq" id="WP_179655839.1">
    <property type="nucleotide sequence ID" value="NZ_CP083931.1"/>
</dbReference>